<dbReference type="AlphaFoldDB" id="I4EM48"/>
<sequence length="228" mass="25008">MAGGDRDVIIIGPQGSGKGTQAAIVAPQLGLVHISVGDLFREVMAGDSELGRLLAGYVNRGELVPDDLTIRMLFERLDQLKAQQPTLRGALLDGFPRNEAQAEALDRALAERGDRLVAVAHLVVPYDVLLQRLSGRLICKVCGATYHATLNPPKNPPFCDVCGNELYQRSDDTPEAVERRLKIYYEQTEPVLARYAKAGLVIDIDGNRPIDDVTEELLTALRPRLEVQ</sequence>
<dbReference type="PANTHER" id="PTHR23359">
    <property type="entry name" value="NUCLEOTIDE KINASE"/>
    <property type="match status" value="1"/>
</dbReference>
<organism evidence="9 10">
    <name type="scientific">Nitrolancea hollandica Lb</name>
    <dbReference type="NCBI Taxonomy" id="1129897"/>
    <lineage>
        <taxon>Bacteria</taxon>
        <taxon>Pseudomonadati</taxon>
        <taxon>Thermomicrobiota</taxon>
        <taxon>Thermomicrobia</taxon>
        <taxon>Sphaerobacterales</taxon>
        <taxon>Sphaerobacterineae</taxon>
        <taxon>Sphaerobacteraceae</taxon>
        <taxon>Nitrolancea</taxon>
    </lineage>
</organism>
<keyword evidence="1 5" id="KW-0808">Transferase</keyword>
<dbReference type="GO" id="GO:0008270">
    <property type="term" value="F:zinc ion binding"/>
    <property type="evidence" value="ECO:0007669"/>
    <property type="project" value="UniProtKB-UniRule"/>
</dbReference>
<feature type="binding site" evidence="5">
    <location>
        <position position="208"/>
    </location>
    <ligand>
        <name>ATP</name>
        <dbReference type="ChEBI" id="CHEBI:30616"/>
    </ligand>
</feature>
<comment type="caution">
    <text evidence="9">The sequence shown here is derived from an EMBL/GenBank/DDBJ whole genome shotgun (WGS) entry which is preliminary data.</text>
</comment>
<protein>
    <recommendedName>
        <fullName evidence="5 7">Adenylate kinase</fullName>
        <shortName evidence="5">AK</shortName>
        <ecNumber evidence="5 7">2.7.4.3</ecNumber>
    </recommendedName>
    <alternativeName>
        <fullName evidence="5">ATP-AMP transphosphorylase</fullName>
    </alternativeName>
    <alternativeName>
        <fullName evidence="5">ATP:AMP phosphotransferase</fullName>
    </alternativeName>
    <alternativeName>
        <fullName evidence="5">Adenylate monophosphate kinase</fullName>
    </alternativeName>
</protein>
<evidence type="ECO:0000313" key="10">
    <source>
        <dbReference type="Proteomes" id="UP000004221"/>
    </source>
</evidence>
<feature type="binding site" evidence="5">
    <location>
        <begin position="15"/>
        <end position="20"/>
    </location>
    <ligand>
        <name>ATP</name>
        <dbReference type="ChEBI" id="CHEBI:30616"/>
    </ligand>
</feature>
<dbReference type="PROSITE" id="PS00113">
    <property type="entry name" value="ADENYLATE_KINASE"/>
    <property type="match status" value="1"/>
</dbReference>
<name>I4EM48_9BACT</name>
<dbReference type="GO" id="GO:0004017">
    <property type="term" value="F:AMP kinase activity"/>
    <property type="evidence" value="ECO:0007669"/>
    <property type="project" value="UniProtKB-UniRule"/>
</dbReference>
<dbReference type="PRINTS" id="PR00094">
    <property type="entry name" value="ADENYLTKNASE"/>
</dbReference>
<dbReference type="UniPathway" id="UPA00588">
    <property type="reaction ID" value="UER00649"/>
</dbReference>
<evidence type="ECO:0000256" key="7">
    <source>
        <dbReference type="RuleBase" id="RU003331"/>
    </source>
</evidence>
<feature type="binding site" evidence="5">
    <location>
        <begin position="145"/>
        <end position="146"/>
    </location>
    <ligand>
        <name>ATP</name>
        <dbReference type="ChEBI" id="CHEBI:30616"/>
    </ligand>
</feature>
<dbReference type="InterPro" id="IPR033690">
    <property type="entry name" value="Adenylat_kinase_CS"/>
</dbReference>
<feature type="binding site" evidence="5">
    <location>
        <begin position="62"/>
        <end position="64"/>
    </location>
    <ligand>
        <name>AMP</name>
        <dbReference type="ChEBI" id="CHEBI:456215"/>
    </ligand>
</feature>
<dbReference type="GO" id="GO:0044209">
    <property type="term" value="P:AMP salvage"/>
    <property type="evidence" value="ECO:0007669"/>
    <property type="project" value="UniProtKB-UniRule"/>
</dbReference>
<keyword evidence="10" id="KW-1185">Reference proteome</keyword>
<dbReference type="Pfam" id="PF00406">
    <property type="entry name" value="ADK"/>
    <property type="match status" value="1"/>
</dbReference>
<dbReference type="EC" id="2.7.4.3" evidence="5 7"/>
<comment type="pathway">
    <text evidence="5">Purine metabolism; AMP biosynthesis via salvage pathway; AMP from ADP: step 1/1.</text>
</comment>
<gene>
    <name evidence="5 9" type="primary">adk</name>
    <name evidence="9" type="ORF">NITHO_5630002</name>
</gene>
<comment type="similarity">
    <text evidence="5 6">Belongs to the adenylate kinase family.</text>
</comment>
<keyword evidence="5" id="KW-0963">Cytoplasm</keyword>
<keyword evidence="5" id="KW-0862">Zinc</keyword>
<feature type="binding site" evidence="5">
    <location>
        <position position="162"/>
    </location>
    <ligand>
        <name>Zn(2+)</name>
        <dbReference type="ChEBI" id="CHEBI:29105"/>
        <note>structural</note>
    </ligand>
</feature>
<evidence type="ECO:0000259" key="8">
    <source>
        <dbReference type="Pfam" id="PF05191"/>
    </source>
</evidence>
<accession>I4EM48</accession>
<feature type="binding site" evidence="5">
    <location>
        <position position="101"/>
    </location>
    <ligand>
        <name>AMP</name>
        <dbReference type="ChEBI" id="CHEBI:456215"/>
    </ligand>
</feature>
<evidence type="ECO:0000256" key="4">
    <source>
        <dbReference type="ARBA" id="ARBA00022777"/>
    </source>
</evidence>
<evidence type="ECO:0000256" key="2">
    <source>
        <dbReference type="ARBA" id="ARBA00022727"/>
    </source>
</evidence>
<feature type="domain" description="Adenylate kinase active site lid" evidence="8">
    <location>
        <begin position="136"/>
        <end position="171"/>
    </location>
</feature>
<reference evidence="9 10" key="1">
    <citation type="journal article" date="2012" name="ISME J.">
        <title>Nitrification expanded: discovery, physiology and genomics of a nitrite-oxidizing bacterium from the phylum Chloroflexi.</title>
        <authorList>
            <person name="Sorokin D.Y."/>
            <person name="Lucker S."/>
            <person name="Vejmelkova D."/>
            <person name="Kostrikina N.A."/>
            <person name="Kleerebezem R."/>
            <person name="Rijpstra W.I."/>
            <person name="Damste J.S."/>
            <person name="Le Paslier D."/>
            <person name="Muyzer G."/>
            <person name="Wagner M."/>
            <person name="van Loosdrecht M.C."/>
            <person name="Daims H."/>
        </authorList>
    </citation>
    <scope>NUCLEOTIDE SEQUENCE [LARGE SCALE GENOMIC DNA]</scope>
    <source>
        <strain evidence="10">none</strain>
    </source>
</reference>
<comment type="subcellular location">
    <subcellularLocation>
        <location evidence="5 7">Cytoplasm</location>
    </subcellularLocation>
</comment>
<comment type="subunit">
    <text evidence="5 7">Monomer.</text>
</comment>
<dbReference type="InterPro" id="IPR000850">
    <property type="entry name" value="Adenylat/UMP-CMP_kin"/>
</dbReference>
<feature type="binding site" evidence="5">
    <location>
        <begin position="94"/>
        <end position="97"/>
    </location>
    <ligand>
        <name>AMP</name>
        <dbReference type="ChEBI" id="CHEBI:456215"/>
    </ligand>
</feature>
<dbReference type="RefSeq" id="WP_008480927.1">
    <property type="nucleotide sequence ID" value="NZ_CAGS01000516.1"/>
</dbReference>
<feature type="binding site" evidence="5">
    <location>
        <position position="159"/>
    </location>
    <ligand>
        <name>Zn(2+)</name>
        <dbReference type="ChEBI" id="CHEBI:29105"/>
        <note>structural</note>
    </ligand>
</feature>
<feature type="binding site" evidence="5">
    <location>
        <position position="180"/>
    </location>
    <ligand>
        <name>AMP</name>
        <dbReference type="ChEBI" id="CHEBI:456215"/>
    </ligand>
</feature>
<feature type="binding site" evidence="5">
    <location>
        <position position="169"/>
    </location>
    <ligand>
        <name>AMP</name>
        <dbReference type="ChEBI" id="CHEBI:456215"/>
    </ligand>
</feature>
<evidence type="ECO:0000256" key="3">
    <source>
        <dbReference type="ARBA" id="ARBA00022741"/>
    </source>
</evidence>
<keyword evidence="2 5" id="KW-0545">Nucleotide biosynthesis</keyword>
<keyword evidence="5" id="KW-0479">Metal-binding</keyword>
<dbReference type="SUPFAM" id="SSF52540">
    <property type="entry name" value="P-loop containing nucleoside triphosphate hydrolases"/>
    <property type="match status" value="1"/>
</dbReference>
<keyword evidence="4 5" id="KW-0418">Kinase</keyword>
<feature type="region of interest" description="LID" evidence="5">
    <location>
        <begin position="135"/>
        <end position="172"/>
    </location>
</feature>
<comment type="function">
    <text evidence="5">Catalyzes the reversible transfer of the terminal phosphate group between ATP and AMP. Plays an important role in cellular energy homeostasis and in adenine nucleotide metabolism.</text>
</comment>
<evidence type="ECO:0000256" key="1">
    <source>
        <dbReference type="ARBA" id="ARBA00022679"/>
    </source>
</evidence>
<keyword evidence="3 5" id="KW-0547">Nucleotide-binding</keyword>
<comment type="catalytic activity">
    <reaction evidence="5 7">
        <text>AMP + ATP = 2 ADP</text>
        <dbReference type="Rhea" id="RHEA:12973"/>
        <dbReference type="ChEBI" id="CHEBI:30616"/>
        <dbReference type="ChEBI" id="CHEBI:456215"/>
        <dbReference type="ChEBI" id="CHEBI:456216"/>
        <dbReference type="EC" id="2.7.4.3"/>
    </reaction>
</comment>
<feature type="binding site" evidence="5">
    <location>
        <position position="139"/>
    </location>
    <ligand>
        <name>Zn(2+)</name>
        <dbReference type="ChEBI" id="CHEBI:29105"/>
        <note>structural</note>
    </ligand>
</feature>
<dbReference type="FunFam" id="3.40.50.300:FF:000106">
    <property type="entry name" value="Adenylate kinase mitochondrial"/>
    <property type="match status" value="1"/>
</dbReference>
<evidence type="ECO:0000313" key="9">
    <source>
        <dbReference type="EMBL" id="CCF85761.1"/>
    </source>
</evidence>
<feature type="binding site" evidence="5">
    <location>
        <position position="142"/>
    </location>
    <ligand>
        <name>Zn(2+)</name>
        <dbReference type="ChEBI" id="CHEBI:29105"/>
        <note>structural</note>
    </ligand>
</feature>
<proteinExistence type="inferred from homology"/>
<dbReference type="EMBL" id="CAGS01000516">
    <property type="protein sequence ID" value="CCF85761.1"/>
    <property type="molecule type" value="Genomic_DNA"/>
</dbReference>
<dbReference type="GO" id="GO:0005524">
    <property type="term" value="F:ATP binding"/>
    <property type="evidence" value="ECO:0007669"/>
    <property type="project" value="UniProtKB-UniRule"/>
</dbReference>
<evidence type="ECO:0000256" key="6">
    <source>
        <dbReference type="RuleBase" id="RU003330"/>
    </source>
</evidence>
<comment type="domain">
    <text evidence="5">Consists of three domains, a large central CORE domain and two small peripheral domains, NMPbind and LID, which undergo movements during catalysis. The LID domain closes over the site of phosphoryl transfer upon ATP binding. Assembling and dissambling the active center during each catalytic cycle provides an effective means to prevent ATP hydrolysis. Some bacteria have evolved a zinc-coordinating structure that stabilizes the LID domain.</text>
</comment>
<dbReference type="HAMAP" id="MF_00235">
    <property type="entry name" value="Adenylate_kinase_Adk"/>
    <property type="match status" value="1"/>
</dbReference>
<feature type="binding site" evidence="5">
    <location>
        <position position="41"/>
    </location>
    <ligand>
        <name>AMP</name>
        <dbReference type="ChEBI" id="CHEBI:456215"/>
    </ligand>
</feature>
<dbReference type="Gene3D" id="3.40.50.300">
    <property type="entry name" value="P-loop containing nucleotide triphosphate hydrolases"/>
    <property type="match status" value="1"/>
</dbReference>
<evidence type="ECO:0000256" key="5">
    <source>
        <dbReference type="HAMAP-Rule" id="MF_00235"/>
    </source>
</evidence>
<dbReference type="InterPro" id="IPR006259">
    <property type="entry name" value="Adenyl_kin_sub"/>
</dbReference>
<keyword evidence="5 7" id="KW-0067">ATP-binding</keyword>
<dbReference type="CDD" id="cd01428">
    <property type="entry name" value="ADK"/>
    <property type="match status" value="1"/>
</dbReference>
<dbReference type="InterPro" id="IPR007862">
    <property type="entry name" value="Adenylate_kinase_lid-dom"/>
</dbReference>
<dbReference type="InterPro" id="IPR027417">
    <property type="entry name" value="P-loop_NTPase"/>
</dbReference>
<dbReference type="NCBIfam" id="TIGR01351">
    <property type="entry name" value="adk"/>
    <property type="match status" value="1"/>
</dbReference>
<dbReference type="GO" id="GO:0005737">
    <property type="term" value="C:cytoplasm"/>
    <property type="evidence" value="ECO:0007669"/>
    <property type="project" value="UniProtKB-SubCell"/>
</dbReference>
<dbReference type="Pfam" id="PF05191">
    <property type="entry name" value="ADK_lid"/>
    <property type="match status" value="1"/>
</dbReference>
<feature type="region of interest" description="NMP" evidence="5">
    <location>
        <begin position="35"/>
        <end position="64"/>
    </location>
</feature>
<feature type="binding site" evidence="5">
    <location>
        <position position="136"/>
    </location>
    <ligand>
        <name>ATP</name>
        <dbReference type="ChEBI" id="CHEBI:30616"/>
    </ligand>
</feature>
<dbReference type="Proteomes" id="UP000004221">
    <property type="component" value="Unassembled WGS sequence"/>
</dbReference>
<comment type="caution">
    <text evidence="5">Lacks conserved residue(s) required for the propagation of feature annotation.</text>
</comment>